<dbReference type="InterPro" id="IPR050921">
    <property type="entry name" value="T4SS_GSP_E_ATPase"/>
</dbReference>
<dbReference type="KEGG" id="sinu:IMZ28_01985"/>
<evidence type="ECO:0000313" key="3">
    <source>
        <dbReference type="EMBL" id="QOR62269.1"/>
    </source>
</evidence>
<dbReference type="CDD" id="cd01131">
    <property type="entry name" value="PilT"/>
    <property type="match status" value="1"/>
</dbReference>
<evidence type="ECO:0000259" key="2">
    <source>
        <dbReference type="PROSITE" id="PS00662"/>
    </source>
</evidence>
<reference evidence="3 4" key="1">
    <citation type="submission" date="2020-10" db="EMBL/GenBank/DDBJ databases">
        <title>The genome of sulfurovum sp.</title>
        <authorList>
            <person name="Xie S."/>
            <person name="Shao Z."/>
            <person name="Jiang L."/>
        </authorList>
    </citation>
    <scope>NUCLEOTIDE SEQUENCE [LARGE SCALE GENOMIC DNA]</scope>
    <source>
        <strain evidence="3 4">ST-419</strain>
    </source>
</reference>
<dbReference type="InterPro" id="IPR006321">
    <property type="entry name" value="PilT/PilU"/>
</dbReference>
<organism evidence="3 4">
    <name type="scientific">Sulfurovum indicum</name>
    <dbReference type="NCBI Taxonomy" id="2779528"/>
    <lineage>
        <taxon>Bacteria</taxon>
        <taxon>Pseudomonadati</taxon>
        <taxon>Campylobacterota</taxon>
        <taxon>Epsilonproteobacteria</taxon>
        <taxon>Campylobacterales</taxon>
        <taxon>Sulfurovaceae</taxon>
        <taxon>Sulfurovum</taxon>
    </lineage>
</organism>
<keyword evidence="4" id="KW-1185">Reference proteome</keyword>
<dbReference type="PROSITE" id="PS00662">
    <property type="entry name" value="T2SP_E"/>
    <property type="match status" value="1"/>
</dbReference>
<gene>
    <name evidence="3" type="ORF">IMZ28_01985</name>
</gene>
<accession>A0A7M1S6E0</accession>
<dbReference type="RefSeq" id="WP_197548972.1">
    <property type="nucleotide sequence ID" value="NZ_CP063164.1"/>
</dbReference>
<dbReference type="AlphaFoldDB" id="A0A7M1S6E0"/>
<dbReference type="Pfam" id="PF00437">
    <property type="entry name" value="T2SSE"/>
    <property type="match status" value="1"/>
</dbReference>
<sequence length="380" mass="42536">MEERLKLYLRTMISNKGSDLHLKSGSHVRVRIDGVLKLLGKDELTSQQMDELAREITTTEQYGKLKTERNLDFSYTLGKEYRFRVNFFYQMDGLSAVFRIIPIEILTIEQLKLPKVINDFANIQRGLVLVTGVTGSGKSTTLAALLEKINAEQKKHIITIEDPIEFVHKDRGCLINQRGIGQDTYSFSDALRAALREDPDIILVGEMRDLETIDIAMHAANTGHLVFSTLHTLDAKETIDRIVGMFPNDEQNRIRMSLASILEGVISQRLIPTKRGGRVAAIEVLKKTARITQLIAEKRDAEIPDALFEGKDIYGTQTFDQALLDIYRTGEIDAQTALDYATNPADMKLKMQGVGKGAIVDENAGKDGLDVLELKDENEG</sequence>
<dbReference type="EMBL" id="CP063164">
    <property type="protein sequence ID" value="QOR62269.1"/>
    <property type="molecule type" value="Genomic_DNA"/>
</dbReference>
<dbReference type="Proteomes" id="UP000595074">
    <property type="component" value="Chromosome"/>
</dbReference>
<protein>
    <submittedName>
        <fullName evidence="3">PilT/PilU family type 4a pilus ATPase</fullName>
    </submittedName>
</protein>
<name>A0A7M1S6E0_9BACT</name>
<proteinExistence type="inferred from homology"/>
<dbReference type="PANTHER" id="PTHR30486:SF12">
    <property type="entry name" value="TYPE IV PILUS ATPASE PILU"/>
    <property type="match status" value="1"/>
</dbReference>
<dbReference type="SMART" id="SM00382">
    <property type="entry name" value="AAA"/>
    <property type="match status" value="1"/>
</dbReference>
<dbReference type="InterPro" id="IPR001482">
    <property type="entry name" value="T2SS/T4SS_dom"/>
</dbReference>
<dbReference type="NCBIfam" id="TIGR01420">
    <property type="entry name" value="pilT_fam"/>
    <property type="match status" value="1"/>
</dbReference>
<dbReference type="GO" id="GO:0016887">
    <property type="term" value="F:ATP hydrolysis activity"/>
    <property type="evidence" value="ECO:0007669"/>
    <property type="project" value="InterPro"/>
</dbReference>
<dbReference type="GO" id="GO:0005524">
    <property type="term" value="F:ATP binding"/>
    <property type="evidence" value="ECO:0007669"/>
    <property type="project" value="InterPro"/>
</dbReference>
<evidence type="ECO:0000256" key="1">
    <source>
        <dbReference type="ARBA" id="ARBA00006611"/>
    </source>
</evidence>
<dbReference type="Gene3D" id="3.40.50.300">
    <property type="entry name" value="P-loop containing nucleotide triphosphate hydrolases"/>
    <property type="match status" value="1"/>
</dbReference>
<comment type="similarity">
    <text evidence="1">Belongs to the GSP E family.</text>
</comment>
<dbReference type="InterPro" id="IPR027417">
    <property type="entry name" value="P-loop_NTPase"/>
</dbReference>
<evidence type="ECO:0000313" key="4">
    <source>
        <dbReference type="Proteomes" id="UP000595074"/>
    </source>
</evidence>
<dbReference type="InterPro" id="IPR003593">
    <property type="entry name" value="AAA+_ATPase"/>
</dbReference>
<dbReference type="Gene3D" id="3.30.450.90">
    <property type="match status" value="1"/>
</dbReference>
<dbReference type="PANTHER" id="PTHR30486">
    <property type="entry name" value="TWITCHING MOTILITY PROTEIN PILT"/>
    <property type="match status" value="1"/>
</dbReference>
<feature type="domain" description="Bacterial type II secretion system protein E" evidence="2">
    <location>
        <begin position="195"/>
        <end position="209"/>
    </location>
</feature>
<dbReference type="SUPFAM" id="SSF52540">
    <property type="entry name" value="P-loop containing nucleoside triphosphate hydrolases"/>
    <property type="match status" value="1"/>
</dbReference>